<dbReference type="EMBL" id="KB445554">
    <property type="protein sequence ID" value="EMC97705.1"/>
    <property type="molecule type" value="Genomic_DNA"/>
</dbReference>
<feature type="compositionally biased region" description="Pro residues" evidence="2">
    <location>
        <begin position="1"/>
        <end position="12"/>
    </location>
</feature>
<feature type="compositionally biased region" description="Basic and acidic residues" evidence="2">
    <location>
        <begin position="468"/>
        <end position="479"/>
    </location>
</feature>
<feature type="region of interest" description="Disordered" evidence="2">
    <location>
        <begin position="1"/>
        <end position="105"/>
    </location>
</feature>
<accession>M2NFE0</accession>
<keyword evidence="1" id="KW-0175">Coiled coil</keyword>
<evidence type="ECO:0000256" key="1">
    <source>
        <dbReference type="SAM" id="Coils"/>
    </source>
</evidence>
<feature type="compositionally biased region" description="Polar residues" evidence="2">
    <location>
        <begin position="51"/>
        <end position="61"/>
    </location>
</feature>
<feature type="compositionally biased region" description="Polar residues" evidence="2">
    <location>
        <begin position="188"/>
        <end position="203"/>
    </location>
</feature>
<feature type="compositionally biased region" description="Polar residues" evidence="2">
    <location>
        <begin position="33"/>
        <end position="44"/>
    </location>
</feature>
<dbReference type="PANTHER" id="PTHR42032">
    <property type="entry name" value="YALI0E30679P"/>
    <property type="match status" value="1"/>
</dbReference>
<evidence type="ECO:0000256" key="2">
    <source>
        <dbReference type="SAM" id="MobiDB-lite"/>
    </source>
</evidence>
<organism evidence="3 4">
    <name type="scientific">Baudoinia panamericana (strain UAMH 10762)</name>
    <name type="common">Angels' share fungus</name>
    <name type="synonym">Baudoinia compniacensis (strain UAMH 10762)</name>
    <dbReference type="NCBI Taxonomy" id="717646"/>
    <lineage>
        <taxon>Eukaryota</taxon>
        <taxon>Fungi</taxon>
        <taxon>Dikarya</taxon>
        <taxon>Ascomycota</taxon>
        <taxon>Pezizomycotina</taxon>
        <taxon>Dothideomycetes</taxon>
        <taxon>Dothideomycetidae</taxon>
        <taxon>Mycosphaerellales</taxon>
        <taxon>Teratosphaeriaceae</taxon>
        <taxon>Baudoinia</taxon>
    </lineage>
</organism>
<dbReference type="KEGG" id="bcom:BAUCODRAFT_68599"/>
<dbReference type="RefSeq" id="XP_007675449.1">
    <property type="nucleotide sequence ID" value="XM_007677259.1"/>
</dbReference>
<dbReference type="AlphaFoldDB" id="M2NFE0"/>
<feature type="coiled-coil region" evidence="1">
    <location>
        <begin position="312"/>
        <end position="397"/>
    </location>
</feature>
<dbReference type="Proteomes" id="UP000011761">
    <property type="component" value="Unassembled WGS sequence"/>
</dbReference>
<feature type="region of interest" description="Disordered" evidence="2">
    <location>
        <begin position="458"/>
        <end position="490"/>
    </location>
</feature>
<dbReference type="GeneID" id="19116453"/>
<dbReference type="OMA" id="RLPWEWY"/>
<evidence type="ECO:0000313" key="3">
    <source>
        <dbReference type="EMBL" id="EMC97705.1"/>
    </source>
</evidence>
<keyword evidence="4" id="KW-1185">Reference proteome</keyword>
<reference evidence="3 4" key="1">
    <citation type="journal article" date="2012" name="PLoS Pathog.">
        <title>Diverse lifestyles and strategies of plant pathogenesis encoded in the genomes of eighteen Dothideomycetes fungi.</title>
        <authorList>
            <person name="Ohm R.A."/>
            <person name="Feau N."/>
            <person name="Henrissat B."/>
            <person name="Schoch C.L."/>
            <person name="Horwitz B.A."/>
            <person name="Barry K.W."/>
            <person name="Condon B.J."/>
            <person name="Copeland A.C."/>
            <person name="Dhillon B."/>
            <person name="Glaser F."/>
            <person name="Hesse C.N."/>
            <person name="Kosti I."/>
            <person name="LaButti K."/>
            <person name="Lindquist E.A."/>
            <person name="Lucas S."/>
            <person name="Salamov A.A."/>
            <person name="Bradshaw R.E."/>
            <person name="Ciuffetti L."/>
            <person name="Hamelin R.C."/>
            <person name="Kema G.H.J."/>
            <person name="Lawrence C."/>
            <person name="Scott J.A."/>
            <person name="Spatafora J.W."/>
            <person name="Turgeon B.G."/>
            <person name="de Wit P.J.G.M."/>
            <person name="Zhong S."/>
            <person name="Goodwin S.B."/>
            <person name="Grigoriev I.V."/>
        </authorList>
    </citation>
    <scope>NUCLEOTIDE SEQUENCE [LARGE SCALE GENOMIC DNA]</scope>
    <source>
        <strain evidence="3 4">UAMH 10762</strain>
    </source>
</reference>
<protein>
    <submittedName>
        <fullName evidence="3">Uncharacterized protein</fullName>
    </submittedName>
</protein>
<proteinExistence type="predicted"/>
<sequence>MAETKPIPPPRPTTTSANASNVSVASGLRSRFATRNDSGNTVSPTRKRPEIQQQASSTRNGTLDPPPPDLLRRRSSILSDTTQSLDEIINPSSSKRGSSGDDSEVTHWHSIPIAFALLPAVGGLFFQNGSGFVTDVLLLTLAGVFMNWSIRIPWDWYYSAQALRRDIEPSPDPSCDSIPEEPDDTAVDTASSEADSPRQQPADSKNGKRANYVSKRDEAAADLRIQELLAFAATFIFPALAAYLLHVLRGQLSRPSNSLVSDYNLSIFLLAAEIRPARQLVRLIANRTLHLQRTVTGLDDPFAAAFEDKSTIRSLETRIADLEAKLTRHAVLPPNLAVAQKADVTELSAEMRKRYEPRLDSLERAMRRYEKRMTTMAMLIEQRLNSLETRLQDALSLAAVAAQHSQHRGTIFAYILQTLSLLIAWPLRIAWILCVWPFHVLEEGYGWLRTMMLGPMPEGSKQAMRRQGSREGTADEKPRVKGSTGRKVSR</sequence>
<feature type="region of interest" description="Disordered" evidence="2">
    <location>
        <begin position="168"/>
        <end position="211"/>
    </location>
</feature>
<gene>
    <name evidence="3" type="ORF">BAUCODRAFT_68599</name>
</gene>
<dbReference type="eggNOG" id="ENOG502RXR7">
    <property type="taxonomic scope" value="Eukaryota"/>
</dbReference>
<dbReference type="PANTHER" id="PTHR42032:SF1">
    <property type="entry name" value="YALI0E30679P"/>
    <property type="match status" value="1"/>
</dbReference>
<feature type="compositionally biased region" description="Low complexity" evidence="2">
    <location>
        <begin position="13"/>
        <end position="26"/>
    </location>
</feature>
<name>M2NFE0_BAUPA</name>
<dbReference type="HOGENOM" id="CLU_025640_2_1_1"/>
<evidence type="ECO:0000313" key="4">
    <source>
        <dbReference type="Proteomes" id="UP000011761"/>
    </source>
</evidence>
<dbReference type="OrthoDB" id="5422510at2759"/>